<evidence type="ECO:0000256" key="1">
    <source>
        <dbReference type="SAM" id="Phobius"/>
    </source>
</evidence>
<name>A0ABR5MJC5_9BACI</name>
<keyword evidence="1" id="KW-0472">Membrane</keyword>
<dbReference type="EMBL" id="LGTK01000024">
    <property type="protein sequence ID" value="KPH75654.1"/>
    <property type="molecule type" value="Genomic_DNA"/>
</dbReference>
<keyword evidence="1" id="KW-1133">Transmembrane helix</keyword>
<proteinExistence type="predicted"/>
<accession>A0ABR5MJC5</accession>
<gene>
    <name evidence="2" type="ORF">AFL42_08790</name>
</gene>
<evidence type="ECO:0000313" key="2">
    <source>
        <dbReference type="EMBL" id="KPH75654.1"/>
    </source>
</evidence>
<feature type="transmembrane region" description="Helical" evidence="1">
    <location>
        <begin position="33"/>
        <end position="50"/>
    </location>
</feature>
<reference evidence="2 3" key="1">
    <citation type="submission" date="2015-07" db="EMBL/GenBank/DDBJ databases">
        <title>High-quality draft genome sequence of Oceanobacillus caeni HM6, a bacillus isolated from a human feces.</title>
        <authorList>
            <person name="Kumar J."/>
            <person name="Verma M.K."/>
            <person name="Pandey R."/>
            <person name="Bhambi M."/>
            <person name="Chauhan N."/>
        </authorList>
    </citation>
    <scope>NUCLEOTIDE SEQUENCE [LARGE SCALE GENOMIC DNA]</scope>
    <source>
        <strain evidence="2 3">HM6</strain>
    </source>
</reference>
<dbReference type="Proteomes" id="UP000037854">
    <property type="component" value="Unassembled WGS sequence"/>
</dbReference>
<keyword evidence="3" id="KW-1185">Reference proteome</keyword>
<keyword evidence="1" id="KW-0812">Transmembrane</keyword>
<protein>
    <submittedName>
        <fullName evidence="2">Uncharacterized protein</fullName>
    </submittedName>
</protein>
<comment type="caution">
    <text evidence="2">The sequence shown here is derived from an EMBL/GenBank/DDBJ whole genome shotgun (WGS) entry which is preliminary data.</text>
</comment>
<feature type="transmembrane region" description="Helical" evidence="1">
    <location>
        <begin position="7"/>
        <end position="27"/>
    </location>
</feature>
<organism evidence="2 3">
    <name type="scientific">Oceanobacillus caeni</name>
    <dbReference type="NCBI Taxonomy" id="405946"/>
    <lineage>
        <taxon>Bacteria</taxon>
        <taxon>Bacillati</taxon>
        <taxon>Bacillota</taxon>
        <taxon>Bacilli</taxon>
        <taxon>Bacillales</taxon>
        <taxon>Bacillaceae</taxon>
        <taxon>Oceanobacillus</taxon>
    </lineage>
</organism>
<sequence>MKRYLTVILILLSIVFIIIGIGLDLYWSGMVGWGLAFISLIFAVYFTKYIPNDKKERESESK</sequence>
<dbReference type="RefSeq" id="WP_047186214.1">
    <property type="nucleotide sequence ID" value="NZ_JAHHXM010000047.1"/>
</dbReference>
<evidence type="ECO:0000313" key="3">
    <source>
        <dbReference type="Proteomes" id="UP000037854"/>
    </source>
</evidence>